<dbReference type="GO" id="GO:0005524">
    <property type="term" value="F:ATP binding"/>
    <property type="evidence" value="ECO:0007669"/>
    <property type="project" value="UniProtKB-KW"/>
</dbReference>
<reference evidence="3 5" key="2">
    <citation type="journal article" date="2014" name="BMC Genomics">
        <title>An improved genome release (version Mt4.0) for the model legume Medicago truncatula.</title>
        <authorList>
            <person name="Tang H."/>
            <person name="Krishnakumar V."/>
            <person name="Bidwell S."/>
            <person name="Rosen B."/>
            <person name="Chan A."/>
            <person name="Zhou S."/>
            <person name="Gentzbittel L."/>
            <person name="Childs K.L."/>
            <person name="Yandell M."/>
            <person name="Gundlach H."/>
            <person name="Mayer K.F."/>
            <person name="Schwartz D.C."/>
            <person name="Town C.D."/>
        </authorList>
    </citation>
    <scope>GENOME REANNOTATION</scope>
    <source>
        <strain evidence="4 5">cv. Jemalong A17</strain>
    </source>
</reference>
<dbReference type="PANTHER" id="PTHR27007">
    <property type="match status" value="1"/>
</dbReference>
<keyword evidence="1" id="KW-0547">Nucleotide-binding</keyword>
<accession>G7I626</accession>
<evidence type="ECO:0000313" key="4">
    <source>
        <dbReference type="EnsemblPlants" id="AES60373"/>
    </source>
</evidence>
<dbReference type="GO" id="GO:0005886">
    <property type="term" value="C:plasma membrane"/>
    <property type="evidence" value="ECO:0000318"/>
    <property type="project" value="GO_Central"/>
</dbReference>
<dbReference type="PaxDb" id="3880-AES60373"/>
<evidence type="ECO:0000313" key="3">
    <source>
        <dbReference type="EMBL" id="AES60373.1"/>
    </source>
</evidence>
<dbReference type="AlphaFoldDB" id="G7I626"/>
<dbReference type="Gene3D" id="1.10.510.10">
    <property type="entry name" value="Transferase(Phosphotransferase) domain 1"/>
    <property type="match status" value="1"/>
</dbReference>
<protein>
    <submittedName>
        <fullName evidence="3">Tyrosine kinase</fullName>
    </submittedName>
</protein>
<keyword evidence="2" id="KW-0067">ATP-binding</keyword>
<dbReference type="GO" id="GO:0002229">
    <property type="term" value="P:defense response to oomycetes"/>
    <property type="evidence" value="ECO:0000318"/>
    <property type="project" value="GO_Central"/>
</dbReference>
<dbReference type="EnsemblPlants" id="AES60373">
    <property type="protein sequence ID" value="AES60373"/>
    <property type="gene ID" value="MTR_1g044650"/>
</dbReference>
<keyword evidence="5" id="KW-1185">Reference proteome</keyword>
<dbReference type="GO" id="GO:0004675">
    <property type="term" value="F:transmembrane receptor protein serine/threonine kinase activity"/>
    <property type="evidence" value="ECO:0000318"/>
    <property type="project" value="GO_Central"/>
</dbReference>
<keyword evidence="3" id="KW-0808">Transferase</keyword>
<dbReference type="EMBL" id="CM001217">
    <property type="protein sequence ID" value="AES60373.1"/>
    <property type="molecule type" value="Genomic_DNA"/>
</dbReference>
<sequence length="157" mass="17975">MLIYTNISPILHDTMHVGISASTDILAFLSRAQQSYKRFEGFKEKELFGTGGFGRKMNHESTQRPRVFVSEITNMGSLCHRSLVQLFGWCCRKGDLLVYDFMAKGSLDWLVGCDTLWSHETTAHAARLMEEVEGFEECVLMQVSEEEDDQRNQEERG</sequence>
<dbReference type="Proteomes" id="UP000002051">
    <property type="component" value="Unassembled WGS sequence"/>
</dbReference>
<evidence type="ECO:0000256" key="2">
    <source>
        <dbReference type="ARBA" id="ARBA00022840"/>
    </source>
</evidence>
<evidence type="ECO:0000256" key="1">
    <source>
        <dbReference type="ARBA" id="ARBA00022741"/>
    </source>
</evidence>
<keyword evidence="3" id="KW-0418">Kinase</keyword>
<dbReference type="STRING" id="3880.G7I626"/>
<gene>
    <name evidence="3" type="ordered locus">MTR_1g044650</name>
</gene>
<reference evidence="3 5" key="1">
    <citation type="journal article" date="2011" name="Nature">
        <title>The Medicago genome provides insight into the evolution of rhizobial symbioses.</title>
        <authorList>
            <person name="Young N.D."/>
            <person name="Debelle F."/>
            <person name="Oldroyd G.E."/>
            <person name="Geurts R."/>
            <person name="Cannon S.B."/>
            <person name="Udvardi M.K."/>
            <person name="Benedito V.A."/>
            <person name="Mayer K.F."/>
            <person name="Gouzy J."/>
            <person name="Schoof H."/>
            <person name="Van de Peer Y."/>
            <person name="Proost S."/>
            <person name="Cook D.R."/>
            <person name="Meyers B.C."/>
            <person name="Spannagl M."/>
            <person name="Cheung F."/>
            <person name="De Mita S."/>
            <person name="Krishnakumar V."/>
            <person name="Gundlach H."/>
            <person name="Zhou S."/>
            <person name="Mudge J."/>
            <person name="Bharti A.K."/>
            <person name="Murray J.D."/>
            <person name="Naoumkina M.A."/>
            <person name="Rosen B."/>
            <person name="Silverstein K.A."/>
            <person name="Tang H."/>
            <person name="Rombauts S."/>
            <person name="Zhao P.X."/>
            <person name="Zhou P."/>
            <person name="Barbe V."/>
            <person name="Bardou P."/>
            <person name="Bechner M."/>
            <person name="Bellec A."/>
            <person name="Berger A."/>
            <person name="Berges H."/>
            <person name="Bidwell S."/>
            <person name="Bisseling T."/>
            <person name="Choisne N."/>
            <person name="Couloux A."/>
            <person name="Denny R."/>
            <person name="Deshpande S."/>
            <person name="Dai X."/>
            <person name="Doyle J.J."/>
            <person name="Dudez A.M."/>
            <person name="Farmer A.D."/>
            <person name="Fouteau S."/>
            <person name="Franken C."/>
            <person name="Gibelin C."/>
            <person name="Gish J."/>
            <person name="Goldstein S."/>
            <person name="Gonzalez A.J."/>
            <person name="Green P.J."/>
            <person name="Hallab A."/>
            <person name="Hartog M."/>
            <person name="Hua A."/>
            <person name="Humphray S.J."/>
            <person name="Jeong D.H."/>
            <person name="Jing Y."/>
            <person name="Jocker A."/>
            <person name="Kenton S.M."/>
            <person name="Kim D.J."/>
            <person name="Klee K."/>
            <person name="Lai H."/>
            <person name="Lang C."/>
            <person name="Lin S."/>
            <person name="Macmil S.L."/>
            <person name="Magdelenat G."/>
            <person name="Matthews L."/>
            <person name="McCorrison J."/>
            <person name="Monaghan E.L."/>
            <person name="Mun J.H."/>
            <person name="Najar F.Z."/>
            <person name="Nicholson C."/>
            <person name="Noirot C."/>
            <person name="O'Bleness M."/>
            <person name="Paule C.R."/>
            <person name="Poulain J."/>
            <person name="Prion F."/>
            <person name="Qin B."/>
            <person name="Qu C."/>
            <person name="Retzel E.F."/>
            <person name="Riddle C."/>
            <person name="Sallet E."/>
            <person name="Samain S."/>
            <person name="Samson N."/>
            <person name="Sanders I."/>
            <person name="Saurat O."/>
            <person name="Scarpelli C."/>
            <person name="Schiex T."/>
            <person name="Segurens B."/>
            <person name="Severin A.J."/>
            <person name="Sherrier D.J."/>
            <person name="Shi R."/>
            <person name="Sims S."/>
            <person name="Singer S.R."/>
            <person name="Sinharoy S."/>
            <person name="Sterck L."/>
            <person name="Viollet A."/>
            <person name="Wang B.B."/>
            <person name="Wang K."/>
            <person name="Wang M."/>
            <person name="Wang X."/>
            <person name="Warfsmann J."/>
            <person name="Weissenbach J."/>
            <person name="White D.D."/>
            <person name="White J.D."/>
            <person name="Wiley G.B."/>
            <person name="Wincker P."/>
            <person name="Xing Y."/>
            <person name="Yang L."/>
            <person name="Yao Z."/>
            <person name="Ying F."/>
            <person name="Zhai J."/>
            <person name="Zhou L."/>
            <person name="Zuber A."/>
            <person name="Denarie J."/>
            <person name="Dixon R.A."/>
            <person name="May G.D."/>
            <person name="Schwartz D.C."/>
            <person name="Rogers J."/>
            <person name="Quetier F."/>
            <person name="Town C.D."/>
            <person name="Roe B.A."/>
        </authorList>
    </citation>
    <scope>NUCLEOTIDE SEQUENCE [LARGE SCALE GENOMIC DNA]</scope>
    <source>
        <strain evidence="3">A17</strain>
        <strain evidence="4 5">cv. Jemalong A17</strain>
    </source>
</reference>
<dbReference type="GO" id="GO:0042742">
    <property type="term" value="P:defense response to bacterium"/>
    <property type="evidence" value="ECO:0000318"/>
    <property type="project" value="GO_Central"/>
</dbReference>
<dbReference type="InterPro" id="IPR050528">
    <property type="entry name" value="L-type_Lectin-RKs"/>
</dbReference>
<reference evidence="4" key="3">
    <citation type="submission" date="2015-04" db="UniProtKB">
        <authorList>
            <consortium name="EnsemblPlants"/>
        </authorList>
    </citation>
    <scope>IDENTIFICATION</scope>
    <source>
        <strain evidence="4">cv. Jemalong A17</strain>
    </source>
</reference>
<proteinExistence type="predicted"/>
<dbReference type="HOGENOM" id="CLU_1680531_0_0_1"/>
<organism evidence="3 5">
    <name type="scientific">Medicago truncatula</name>
    <name type="common">Barrel medic</name>
    <name type="synonym">Medicago tribuloides</name>
    <dbReference type="NCBI Taxonomy" id="3880"/>
    <lineage>
        <taxon>Eukaryota</taxon>
        <taxon>Viridiplantae</taxon>
        <taxon>Streptophyta</taxon>
        <taxon>Embryophyta</taxon>
        <taxon>Tracheophyta</taxon>
        <taxon>Spermatophyta</taxon>
        <taxon>Magnoliopsida</taxon>
        <taxon>eudicotyledons</taxon>
        <taxon>Gunneridae</taxon>
        <taxon>Pentapetalae</taxon>
        <taxon>rosids</taxon>
        <taxon>fabids</taxon>
        <taxon>Fabales</taxon>
        <taxon>Fabaceae</taxon>
        <taxon>Papilionoideae</taxon>
        <taxon>50 kb inversion clade</taxon>
        <taxon>NPAAA clade</taxon>
        <taxon>Hologalegina</taxon>
        <taxon>IRL clade</taxon>
        <taxon>Trifolieae</taxon>
        <taxon>Medicago</taxon>
    </lineage>
</organism>
<name>G7I626_MEDTR</name>
<evidence type="ECO:0000313" key="5">
    <source>
        <dbReference type="Proteomes" id="UP000002051"/>
    </source>
</evidence>
<dbReference type="SUPFAM" id="SSF56112">
    <property type="entry name" value="Protein kinase-like (PK-like)"/>
    <property type="match status" value="1"/>
</dbReference>
<dbReference type="InterPro" id="IPR011009">
    <property type="entry name" value="Kinase-like_dom_sf"/>
</dbReference>